<dbReference type="AlphaFoldDB" id="A0A2G5T0T2"/>
<dbReference type="STRING" id="1611254.A0A2G5T0T2"/>
<proteinExistence type="predicted"/>
<reference evidence="5" key="1">
    <citation type="submission" date="2017-10" db="EMBL/GenBank/DDBJ databases">
        <title>Rapid genome shrinkage in a self-fertile nematode reveals novel sperm competition proteins.</title>
        <authorList>
            <person name="Yin D."/>
            <person name="Schwarz E.M."/>
            <person name="Thomas C.G."/>
            <person name="Felde R.L."/>
            <person name="Korf I.F."/>
            <person name="Cutter A.D."/>
            <person name="Schartner C.M."/>
            <person name="Ralston E.J."/>
            <person name="Meyer B.J."/>
            <person name="Haag E.S."/>
        </authorList>
    </citation>
    <scope>NUCLEOTIDE SEQUENCE [LARGE SCALE GENOMIC DNA]</scope>
    <source>
        <strain evidence="5">JU1422</strain>
    </source>
</reference>
<keyword evidence="1" id="KW-0067">ATP-binding</keyword>
<keyword evidence="1" id="KW-0547">Nucleotide-binding</keyword>
<accession>A0A2G5T0T2</accession>
<dbReference type="EMBL" id="PDUG01000006">
    <property type="protein sequence ID" value="PIC21005.1"/>
    <property type="molecule type" value="Genomic_DNA"/>
</dbReference>
<keyword evidence="5" id="KW-1185">Reference proteome</keyword>
<name>A0A2G5T0T2_9PELO</name>
<organism evidence="4 5">
    <name type="scientific">Caenorhabditis nigoni</name>
    <dbReference type="NCBI Taxonomy" id="1611254"/>
    <lineage>
        <taxon>Eukaryota</taxon>
        <taxon>Metazoa</taxon>
        <taxon>Ecdysozoa</taxon>
        <taxon>Nematoda</taxon>
        <taxon>Chromadorea</taxon>
        <taxon>Rhabditida</taxon>
        <taxon>Rhabditina</taxon>
        <taxon>Rhabditomorpha</taxon>
        <taxon>Rhabditoidea</taxon>
        <taxon>Rhabditidae</taxon>
        <taxon>Peloderinae</taxon>
        <taxon>Caenorhabditis</taxon>
    </lineage>
</organism>
<dbReference type="PROSITE" id="PS00107">
    <property type="entry name" value="PROTEIN_KINASE_ATP"/>
    <property type="match status" value="1"/>
</dbReference>
<feature type="binding site" evidence="1">
    <location>
        <position position="61"/>
    </location>
    <ligand>
        <name>ATP</name>
        <dbReference type="ChEBI" id="CHEBI:30616"/>
    </ligand>
</feature>
<dbReference type="GO" id="GO:0004672">
    <property type="term" value="F:protein kinase activity"/>
    <property type="evidence" value="ECO:0007669"/>
    <property type="project" value="InterPro"/>
</dbReference>
<gene>
    <name evidence="4" type="primary">Cnig_chr_X.g25999</name>
    <name evidence="4" type="ORF">B9Z55_025999</name>
</gene>
<comment type="caution">
    <text evidence="4">The sequence shown here is derived from an EMBL/GenBank/DDBJ whole genome shotgun (WGS) entry which is preliminary data.</text>
</comment>
<dbReference type="SMART" id="SM00220">
    <property type="entry name" value="S_TKc"/>
    <property type="match status" value="1"/>
</dbReference>
<dbReference type="Pfam" id="PF00069">
    <property type="entry name" value="Pkinase"/>
    <property type="match status" value="1"/>
</dbReference>
<evidence type="ECO:0000256" key="1">
    <source>
        <dbReference type="PROSITE-ProRule" id="PRU10141"/>
    </source>
</evidence>
<keyword evidence="2" id="KW-0732">Signal</keyword>
<evidence type="ECO:0000256" key="2">
    <source>
        <dbReference type="SAM" id="SignalP"/>
    </source>
</evidence>
<sequence>MVSPFFSLASVLLDIRMLRAETIKDLVGLDIRGFHLNRLIGAGSYGAVYESSSGTEKIAIKASIKGSDILNEAAALQRLYYCQYTPQYYFHEETPTPNGILHTIGQEFLGPDLESLRRKTPWQAIKRPTLVRIAWQALSCLQAIHSYRLVHRDIKLGNFAISLPTGPNNCVTIKIFDFGLAYNYMDENGDLIDDETNPNFSCMKYCAFEVAMGMEPMPKDDVIQLSYAILYASGYDFPRKLRCPPDELLEWKRELLRVPAQILPPLAQFLTPFYAVLGELNDLVPVDHEMLKQKIQESLPAHNASANLYIEMQDGEETLV</sequence>
<dbReference type="InterPro" id="IPR000719">
    <property type="entry name" value="Prot_kinase_dom"/>
</dbReference>
<feature type="signal peptide" evidence="2">
    <location>
        <begin position="1"/>
        <end position="20"/>
    </location>
</feature>
<evidence type="ECO:0000313" key="5">
    <source>
        <dbReference type="Proteomes" id="UP000230233"/>
    </source>
</evidence>
<dbReference type="Proteomes" id="UP000230233">
    <property type="component" value="Chromosome X"/>
</dbReference>
<protein>
    <recommendedName>
        <fullName evidence="3">Protein kinase domain-containing protein</fullName>
    </recommendedName>
</protein>
<dbReference type="SUPFAM" id="SSF56112">
    <property type="entry name" value="Protein kinase-like (PK-like)"/>
    <property type="match status" value="1"/>
</dbReference>
<evidence type="ECO:0000313" key="4">
    <source>
        <dbReference type="EMBL" id="PIC21005.1"/>
    </source>
</evidence>
<dbReference type="Gene3D" id="1.10.510.10">
    <property type="entry name" value="Transferase(Phosphotransferase) domain 1"/>
    <property type="match status" value="1"/>
</dbReference>
<dbReference type="InterPro" id="IPR017441">
    <property type="entry name" value="Protein_kinase_ATP_BS"/>
</dbReference>
<dbReference type="PANTHER" id="PTHR11909">
    <property type="entry name" value="CASEIN KINASE-RELATED"/>
    <property type="match status" value="1"/>
</dbReference>
<feature type="domain" description="Protein kinase" evidence="3">
    <location>
        <begin position="34"/>
        <end position="320"/>
    </location>
</feature>
<feature type="chain" id="PRO_5013754494" description="Protein kinase domain-containing protein" evidence="2">
    <location>
        <begin position="21"/>
        <end position="320"/>
    </location>
</feature>
<dbReference type="InterPro" id="IPR050235">
    <property type="entry name" value="CK1_Ser-Thr_kinase"/>
</dbReference>
<evidence type="ECO:0000259" key="3">
    <source>
        <dbReference type="PROSITE" id="PS50011"/>
    </source>
</evidence>
<dbReference type="InterPro" id="IPR011009">
    <property type="entry name" value="Kinase-like_dom_sf"/>
</dbReference>
<dbReference type="PROSITE" id="PS50011">
    <property type="entry name" value="PROTEIN_KINASE_DOM"/>
    <property type="match status" value="1"/>
</dbReference>
<dbReference type="GO" id="GO:0005524">
    <property type="term" value="F:ATP binding"/>
    <property type="evidence" value="ECO:0007669"/>
    <property type="project" value="UniProtKB-UniRule"/>
</dbReference>
<dbReference type="OrthoDB" id="5815349at2759"/>